<dbReference type="GO" id="GO:0032006">
    <property type="term" value="P:regulation of TOR signaling"/>
    <property type="evidence" value="ECO:0007669"/>
    <property type="project" value="TreeGrafter"/>
</dbReference>
<name>H2Y6M6_CIOSA</name>
<dbReference type="Ensembl" id="ENSCSAVT00000000984.1">
    <property type="protein sequence ID" value="ENSCSAVP00000000974.1"/>
    <property type="gene ID" value="ENSCSAVG00000000545.1"/>
</dbReference>
<dbReference type="InterPro" id="IPR028994">
    <property type="entry name" value="Integrin_alpha_N"/>
</dbReference>
<evidence type="ECO:0000313" key="2">
    <source>
        <dbReference type="Proteomes" id="UP000007875"/>
    </source>
</evidence>
<dbReference type="GeneTree" id="ENSGT00390000005378"/>
<dbReference type="OMA" id="LNKWECA"/>
<dbReference type="Proteomes" id="UP000007875">
    <property type="component" value="Unassembled WGS sequence"/>
</dbReference>
<dbReference type="Pfam" id="PF15907">
    <property type="entry name" value="Itfg2"/>
    <property type="match status" value="1"/>
</dbReference>
<reference evidence="1" key="2">
    <citation type="submission" date="2025-08" db="UniProtKB">
        <authorList>
            <consortium name="Ensembl"/>
        </authorList>
    </citation>
    <scope>IDENTIFICATION</scope>
</reference>
<accession>H2Y6M6</accession>
<protein>
    <recommendedName>
        <fullName evidence="3">Integrin alpha FG-GAP repeat containing 2</fullName>
    </recommendedName>
</protein>
<dbReference type="PANTHER" id="PTHR16317">
    <property type="entry name" value="INTEGRIN ALPHA REPEAT DOMAIN-CONTAINING"/>
    <property type="match status" value="1"/>
</dbReference>
<dbReference type="eggNOG" id="ENOG502QUBC">
    <property type="taxonomic scope" value="Eukaryota"/>
</dbReference>
<dbReference type="SUPFAM" id="SSF69318">
    <property type="entry name" value="Integrin alpha N-terminal domain"/>
    <property type="match status" value="1"/>
</dbReference>
<dbReference type="PANTHER" id="PTHR16317:SF1">
    <property type="entry name" value="KICSTOR COMPLEX PROTEIN ITFG2"/>
    <property type="match status" value="1"/>
</dbReference>
<dbReference type="AlphaFoldDB" id="H2Y6M6"/>
<evidence type="ECO:0000313" key="1">
    <source>
        <dbReference type="Ensembl" id="ENSCSAVP00000000974.1"/>
    </source>
</evidence>
<sequence length="405" mass="44991">MRSVSFVNSLKLKVNGKVKQGCIALGDVDGDGCSELVVADEGGLVQIYKGSSAKPWWKSSNFINVGCVVVAVVCNEGRKSVVVFGIDGSYSIIDFNQRGGAVPAAIRSDWVLPNIMNVVVGDLDCDGLNEVVACHSDHCVSAYRWNVKHKRLVRLQRWKLRHLAGNISVHVGSDEGVPSIIVSQPGCSYAVLLINWNQNDTNKSDETMATVKYTPLSSQSRSQNPTITCQILGDITKSSSSPAGYFALCTLDGTIKLMEDDEILWSFQVDHQLFALHKLDILGDKREEVIVCARDGLTYIVDHDRNVVRYQFPDNVQDHPCLVYSDFHNHIWLFYDVRLPFLKATDLVTLAESDREMTQLFAQLGAATLEEKRGLLGKCTKIFHQDAKLDRKVEVVPEHPAEMKP</sequence>
<keyword evidence="2" id="KW-1185">Reference proteome</keyword>
<dbReference type="FunCoup" id="H2Y6M6">
    <property type="interactions" value="90"/>
</dbReference>
<proteinExistence type="predicted"/>
<dbReference type="HOGENOM" id="CLU_021730_0_0_1"/>
<dbReference type="InParanoid" id="H2Y6M6"/>
<dbReference type="STRING" id="51511.ENSCSAVP00000000974"/>
<reference evidence="2" key="1">
    <citation type="submission" date="2003-08" db="EMBL/GenBank/DDBJ databases">
        <authorList>
            <person name="Birren B."/>
            <person name="Nusbaum C."/>
            <person name="Abebe A."/>
            <person name="Abouelleil A."/>
            <person name="Adekoya E."/>
            <person name="Ait-zahra M."/>
            <person name="Allen N."/>
            <person name="Allen T."/>
            <person name="An P."/>
            <person name="Anderson M."/>
            <person name="Anderson S."/>
            <person name="Arachchi H."/>
            <person name="Armbruster J."/>
            <person name="Bachantsang P."/>
            <person name="Baldwin J."/>
            <person name="Barry A."/>
            <person name="Bayul T."/>
            <person name="Blitshsteyn B."/>
            <person name="Bloom T."/>
            <person name="Blye J."/>
            <person name="Boguslavskiy L."/>
            <person name="Borowsky M."/>
            <person name="Boukhgalter B."/>
            <person name="Brunache A."/>
            <person name="Butler J."/>
            <person name="Calixte N."/>
            <person name="Calvo S."/>
            <person name="Camarata J."/>
            <person name="Campo K."/>
            <person name="Chang J."/>
            <person name="Cheshatsang Y."/>
            <person name="Citroen M."/>
            <person name="Collymore A."/>
            <person name="Considine T."/>
            <person name="Cook A."/>
            <person name="Cooke P."/>
            <person name="Corum B."/>
            <person name="Cuomo C."/>
            <person name="David R."/>
            <person name="Dawoe T."/>
            <person name="Degray S."/>
            <person name="Dodge S."/>
            <person name="Dooley K."/>
            <person name="Dorje P."/>
            <person name="Dorjee K."/>
            <person name="Dorris L."/>
            <person name="Duffey N."/>
            <person name="Dupes A."/>
            <person name="Elkins T."/>
            <person name="Engels R."/>
            <person name="Erickson J."/>
            <person name="Farina A."/>
            <person name="Faro S."/>
            <person name="Ferreira P."/>
            <person name="Fischer H."/>
            <person name="Fitzgerald M."/>
            <person name="Foley K."/>
            <person name="Gage D."/>
            <person name="Galagan J."/>
            <person name="Gearin G."/>
            <person name="Gnerre S."/>
            <person name="Gnirke A."/>
            <person name="Goyette A."/>
            <person name="Graham J."/>
            <person name="Grandbois E."/>
            <person name="Gyaltsen K."/>
            <person name="Hafez N."/>
            <person name="Hagopian D."/>
            <person name="Hagos B."/>
            <person name="Hall J."/>
            <person name="Hatcher B."/>
            <person name="Heller A."/>
            <person name="Higgins H."/>
            <person name="Honan T."/>
            <person name="Horn A."/>
            <person name="Houde N."/>
            <person name="Hughes L."/>
            <person name="Hulme W."/>
            <person name="Husby E."/>
            <person name="Iliev I."/>
            <person name="Jaffe D."/>
            <person name="Jones C."/>
            <person name="Kamal M."/>
            <person name="Kamat A."/>
            <person name="Kamvysselis M."/>
            <person name="Karlsson E."/>
            <person name="Kells C."/>
            <person name="Kieu A."/>
            <person name="Kisner P."/>
            <person name="Kodira C."/>
            <person name="Kulbokas E."/>
            <person name="Labutti K."/>
            <person name="Lama D."/>
            <person name="Landers T."/>
            <person name="Leger J."/>
            <person name="Levine S."/>
            <person name="Lewis D."/>
            <person name="Lewis T."/>
            <person name="Lindblad-toh K."/>
            <person name="Liu X."/>
            <person name="Lokyitsang T."/>
            <person name="Lokyitsang Y."/>
            <person name="Lucien O."/>
            <person name="Lui A."/>
            <person name="Ma L.J."/>
            <person name="Mabbitt R."/>
            <person name="Macdonald J."/>
            <person name="Maclean C."/>
            <person name="Major J."/>
            <person name="Manning J."/>
            <person name="Marabella R."/>
            <person name="Maru K."/>
            <person name="Matthews C."/>
            <person name="Mauceli E."/>
            <person name="Mccarthy M."/>
            <person name="Mcdonough S."/>
            <person name="Mcghee T."/>
            <person name="Meldrim J."/>
            <person name="Meneus L."/>
            <person name="Mesirov J."/>
            <person name="Mihalev A."/>
            <person name="Mihova T."/>
            <person name="Mikkelsen T."/>
            <person name="Mlenga V."/>
            <person name="Moru K."/>
            <person name="Mozes J."/>
            <person name="Mulrain L."/>
            <person name="Munson G."/>
            <person name="Naylor J."/>
            <person name="Newes C."/>
            <person name="Nguyen C."/>
            <person name="Nguyen N."/>
            <person name="Nguyen T."/>
            <person name="Nicol R."/>
            <person name="Nielsen C."/>
            <person name="Nizzari M."/>
            <person name="Norbu C."/>
            <person name="Norbu N."/>
            <person name="O'donnell P."/>
            <person name="Okoawo O."/>
            <person name="O'leary S."/>
            <person name="Omotosho B."/>
            <person name="O'neill K."/>
            <person name="Osman S."/>
            <person name="Parker S."/>
            <person name="Perrin D."/>
            <person name="Phunkhang P."/>
            <person name="Piqani B."/>
            <person name="Purcell S."/>
            <person name="Rachupka T."/>
            <person name="Ramasamy U."/>
            <person name="Rameau R."/>
            <person name="Ray V."/>
            <person name="Raymond C."/>
            <person name="Retta R."/>
            <person name="Richardson S."/>
            <person name="Rise C."/>
            <person name="Rodriguez J."/>
            <person name="Rogers J."/>
            <person name="Rogov P."/>
            <person name="Rutman M."/>
            <person name="Schupbach R."/>
            <person name="Seaman C."/>
            <person name="Settipalli S."/>
            <person name="Sharpe T."/>
            <person name="Sheridan J."/>
            <person name="Sherpa N."/>
            <person name="Shi J."/>
            <person name="Smirnov S."/>
            <person name="Smith C."/>
            <person name="Sougnez C."/>
            <person name="Spencer B."/>
            <person name="Stalker J."/>
            <person name="Stange-thomann N."/>
            <person name="Stavropoulos S."/>
            <person name="Stetson K."/>
            <person name="Stone C."/>
            <person name="Stone S."/>
            <person name="Stubbs M."/>
            <person name="Talamas J."/>
            <person name="Tchuinga P."/>
            <person name="Tenzing P."/>
            <person name="Tesfaye S."/>
            <person name="Theodore J."/>
            <person name="Thoulutsang Y."/>
            <person name="Topham K."/>
            <person name="Towey S."/>
            <person name="Tsamla T."/>
            <person name="Tsomo N."/>
            <person name="Vallee D."/>
            <person name="Vassiliev H."/>
            <person name="Venkataraman V."/>
            <person name="Vinson J."/>
            <person name="Vo A."/>
            <person name="Wade C."/>
            <person name="Wang S."/>
            <person name="Wangchuk T."/>
            <person name="Wangdi T."/>
            <person name="Whittaker C."/>
            <person name="Wilkinson J."/>
            <person name="Wu Y."/>
            <person name="Wyman D."/>
            <person name="Yadav S."/>
            <person name="Yang S."/>
            <person name="Yang X."/>
            <person name="Yeager S."/>
            <person name="Yee E."/>
            <person name="Young G."/>
            <person name="Zainoun J."/>
            <person name="Zembeck L."/>
            <person name="Zimmer A."/>
            <person name="Zody M."/>
            <person name="Lander E."/>
        </authorList>
    </citation>
    <scope>NUCLEOTIDE SEQUENCE [LARGE SCALE GENOMIC DNA]</scope>
</reference>
<evidence type="ECO:0008006" key="3">
    <source>
        <dbReference type="Google" id="ProtNLM"/>
    </source>
</evidence>
<dbReference type="InterPro" id="IPR031793">
    <property type="entry name" value="KICSTOR_ITFG2"/>
</dbReference>
<reference evidence="1" key="3">
    <citation type="submission" date="2025-09" db="UniProtKB">
        <authorList>
            <consortium name="Ensembl"/>
        </authorList>
    </citation>
    <scope>IDENTIFICATION</scope>
</reference>
<organism evidence="1 2">
    <name type="scientific">Ciona savignyi</name>
    <name type="common">Pacific transparent sea squirt</name>
    <dbReference type="NCBI Taxonomy" id="51511"/>
    <lineage>
        <taxon>Eukaryota</taxon>
        <taxon>Metazoa</taxon>
        <taxon>Chordata</taxon>
        <taxon>Tunicata</taxon>
        <taxon>Ascidiacea</taxon>
        <taxon>Phlebobranchia</taxon>
        <taxon>Cionidae</taxon>
        <taxon>Ciona</taxon>
    </lineage>
</organism>